<sequence length="107" mass="12352">MYEHLIIFKFQSDLTSAEKSELVHQLLKFKDKIPGIIDLSAGVNSTEETQHIHGYTVSMRVTFESLQASRDYLKHPEHQDFLATNKGIIENIIVVDYPKRIDPIQQL</sequence>
<dbReference type="PANTHER" id="PTHR33178:SF10">
    <property type="entry name" value="STRESS-RESPONSE A_B BARREL DOMAIN-CONTAINING PROTEIN"/>
    <property type="match status" value="1"/>
</dbReference>
<reference evidence="3 4" key="2">
    <citation type="journal article" date="2016" name="Int. J. Syst. Evol. Microbiol.">
        <title>Bacillus gobiensis sp. nov., isolated from a soil sample.</title>
        <authorList>
            <person name="Liu B."/>
            <person name="Liu G.H."/>
            <person name="Cetin S."/>
            <person name="Schumann P."/>
            <person name="Pan Z.Z."/>
            <person name="Chen Q.Q."/>
        </authorList>
    </citation>
    <scope>NUCLEOTIDE SEQUENCE [LARGE SCALE GENOMIC DNA]</scope>
    <source>
        <strain evidence="3 4">FJAT-4402</strain>
    </source>
</reference>
<dbReference type="EMBL" id="CP012600">
    <property type="protein sequence ID" value="ALC83080.1"/>
    <property type="molecule type" value="Genomic_DNA"/>
</dbReference>
<gene>
    <name evidence="3" type="ORF">AM592_16995</name>
</gene>
<dbReference type="AlphaFoldDB" id="A0A0M4FWD3"/>
<dbReference type="PATRIC" id="fig|1441095.3.peg.3772"/>
<comment type="subunit">
    <text evidence="1">Homodimer.</text>
</comment>
<dbReference type="InterPro" id="IPR044662">
    <property type="entry name" value="HS1/DABB1-like"/>
</dbReference>
<organism evidence="3 4">
    <name type="scientific">Bacillus gobiensis</name>
    <dbReference type="NCBI Taxonomy" id="1441095"/>
    <lineage>
        <taxon>Bacteria</taxon>
        <taxon>Bacillati</taxon>
        <taxon>Bacillota</taxon>
        <taxon>Bacilli</taxon>
        <taxon>Bacillales</taxon>
        <taxon>Bacillaceae</taxon>
        <taxon>Bacillus</taxon>
    </lineage>
</organism>
<reference evidence="4" key="1">
    <citation type="submission" date="2015-08" db="EMBL/GenBank/DDBJ databases">
        <title>Genome sequencing project for genomic taxonomy and phylogenomics of Bacillus-like bacteria.</title>
        <authorList>
            <person name="Liu B."/>
            <person name="Wang J."/>
            <person name="Zhu Y."/>
            <person name="Liu G."/>
            <person name="Chen Q."/>
            <person name="Chen Z."/>
            <person name="Lan J."/>
            <person name="Che J."/>
            <person name="Ge C."/>
            <person name="Shi H."/>
            <person name="Pan Z."/>
            <person name="Liu X."/>
        </authorList>
    </citation>
    <scope>NUCLEOTIDE SEQUENCE [LARGE SCALE GENOMIC DNA]</scope>
    <source>
        <strain evidence="4">FJAT-4402</strain>
    </source>
</reference>
<dbReference type="Proteomes" id="UP000067625">
    <property type="component" value="Chromosome"/>
</dbReference>
<keyword evidence="4" id="KW-1185">Reference proteome</keyword>
<dbReference type="Gene3D" id="3.30.70.100">
    <property type="match status" value="1"/>
</dbReference>
<evidence type="ECO:0000259" key="2">
    <source>
        <dbReference type="PROSITE" id="PS51502"/>
    </source>
</evidence>
<dbReference type="SMART" id="SM00886">
    <property type="entry name" value="Dabb"/>
    <property type="match status" value="1"/>
</dbReference>
<dbReference type="InterPro" id="IPR013097">
    <property type="entry name" value="Dabb"/>
</dbReference>
<dbReference type="OrthoDB" id="9808130at2"/>
<dbReference type="PROSITE" id="PS51502">
    <property type="entry name" value="S_R_A_B_BARREL"/>
    <property type="match status" value="1"/>
</dbReference>
<feature type="domain" description="Stress-response A/B barrel" evidence="2">
    <location>
        <begin position="2"/>
        <end position="97"/>
    </location>
</feature>
<dbReference type="Pfam" id="PF07876">
    <property type="entry name" value="Dabb"/>
    <property type="match status" value="1"/>
</dbReference>
<dbReference type="PANTHER" id="PTHR33178">
    <property type="match status" value="1"/>
</dbReference>
<evidence type="ECO:0000313" key="3">
    <source>
        <dbReference type="EMBL" id="ALC83080.1"/>
    </source>
</evidence>
<evidence type="ECO:0000256" key="1">
    <source>
        <dbReference type="ARBA" id="ARBA00011738"/>
    </source>
</evidence>
<name>A0A0M4FWD3_9BACI</name>
<dbReference type="SUPFAM" id="SSF54909">
    <property type="entry name" value="Dimeric alpha+beta barrel"/>
    <property type="match status" value="1"/>
</dbReference>
<accession>A0A0M4FWD3</accession>
<proteinExistence type="predicted"/>
<protein>
    <submittedName>
        <fullName evidence="3">Stress protein</fullName>
    </submittedName>
</protein>
<dbReference type="InterPro" id="IPR011008">
    <property type="entry name" value="Dimeric_a/b-barrel"/>
</dbReference>
<dbReference type="RefSeq" id="WP_053604912.1">
    <property type="nucleotide sequence ID" value="NZ_CP012600.1"/>
</dbReference>
<evidence type="ECO:0000313" key="4">
    <source>
        <dbReference type="Proteomes" id="UP000067625"/>
    </source>
</evidence>